<dbReference type="STRING" id="947013.SAMN04488109_0056"/>
<protein>
    <submittedName>
        <fullName evidence="2">Rhodanese-related sulfurtransferase</fullName>
    </submittedName>
</protein>
<gene>
    <name evidence="2" type="ORF">SAMN04488109_0056</name>
</gene>
<proteinExistence type="predicted"/>
<evidence type="ECO:0000313" key="2">
    <source>
        <dbReference type="EMBL" id="SHG39893.1"/>
    </source>
</evidence>
<dbReference type="SMART" id="SM00450">
    <property type="entry name" value="RHOD"/>
    <property type="match status" value="1"/>
</dbReference>
<name>A0A1M5JIN5_9BACT</name>
<dbReference type="InterPro" id="IPR050229">
    <property type="entry name" value="GlpE_sulfurtransferase"/>
</dbReference>
<reference evidence="2 3" key="1">
    <citation type="submission" date="2016-11" db="EMBL/GenBank/DDBJ databases">
        <authorList>
            <person name="Jaros S."/>
            <person name="Januszkiewicz K."/>
            <person name="Wedrychowicz H."/>
        </authorList>
    </citation>
    <scope>NUCLEOTIDE SEQUENCE [LARGE SCALE GENOMIC DNA]</scope>
    <source>
        <strain evidence="2 3">DSM 24574</strain>
    </source>
</reference>
<dbReference type="AlphaFoldDB" id="A0A1M5JIN5"/>
<dbReference type="InterPro" id="IPR036873">
    <property type="entry name" value="Rhodanese-like_dom_sf"/>
</dbReference>
<dbReference type="PROSITE" id="PS51257">
    <property type="entry name" value="PROKAR_LIPOPROTEIN"/>
    <property type="match status" value="1"/>
</dbReference>
<feature type="domain" description="Rhodanese" evidence="1">
    <location>
        <begin position="62"/>
        <end position="152"/>
    </location>
</feature>
<keyword evidence="2" id="KW-0808">Transferase</keyword>
<organism evidence="2 3">
    <name type="scientific">Chryseolinea serpens</name>
    <dbReference type="NCBI Taxonomy" id="947013"/>
    <lineage>
        <taxon>Bacteria</taxon>
        <taxon>Pseudomonadati</taxon>
        <taxon>Bacteroidota</taxon>
        <taxon>Cytophagia</taxon>
        <taxon>Cytophagales</taxon>
        <taxon>Fulvivirgaceae</taxon>
        <taxon>Chryseolinea</taxon>
    </lineage>
</organism>
<dbReference type="PANTHER" id="PTHR43031">
    <property type="entry name" value="FAD-DEPENDENT OXIDOREDUCTASE"/>
    <property type="match status" value="1"/>
</dbReference>
<dbReference type="Pfam" id="PF00581">
    <property type="entry name" value="Rhodanese"/>
    <property type="match status" value="1"/>
</dbReference>
<dbReference type="Gene3D" id="3.40.250.10">
    <property type="entry name" value="Rhodanese-like domain"/>
    <property type="match status" value="1"/>
</dbReference>
<accession>A0A1M5JIN5</accession>
<dbReference type="CDD" id="cd00158">
    <property type="entry name" value="RHOD"/>
    <property type="match status" value="1"/>
</dbReference>
<dbReference type="InterPro" id="IPR001763">
    <property type="entry name" value="Rhodanese-like_dom"/>
</dbReference>
<dbReference type="PROSITE" id="PS50206">
    <property type="entry name" value="RHODANESE_3"/>
    <property type="match status" value="1"/>
</dbReference>
<dbReference type="SUPFAM" id="SSF52821">
    <property type="entry name" value="Rhodanese/Cell cycle control phosphatase"/>
    <property type="match status" value="1"/>
</dbReference>
<dbReference type="GO" id="GO:0016740">
    <property type="term" value="F:transferase activity"/>
    <property type="evidence" value="ECO:0007669"/>
    <property type="project" value="UniProtKB-KW"/>
</dbReference>
<dbReference type="PANTHER" id="PTHR43031:SF1">
    <property type="entry name" value="PYRIDINE NUCLEOTIDE-DISULPHIDE OXIDOREDUCTASE"/>
    <property type="match status" value="1"/>
</dbReference>
<dbReference type="Proteomes" id="UP000184212">
    <property type="component" value="Unassembled WGS sequence"/>
</dbReference>
<dbReference type="EMBL" id="FQWQ01000001">
    <property type="protein sequence ID" value="SHG39893.1"/>
    <property type="molecule type" value="Genomic_DNA"/>
</dbReference>
<sequence>MNMNRTTLLILLALAGCSPEKKETKTETEAATVAPQATAAALQSKAVNDVLEPAEFKKKLAANPAAVLLDVRTPEEVAEGALPGAVNINFNAPDFKEKIAGLDKSKSYFVYCKVGGRSGKAATLMNESGFQEVHNLKGGYDAWVGQGLEVKKK</sequence>
<keyword evidence="3" id="KW-1185">Reference proteome</keyword>
<evidence type="ECO:0000259" key="1">
    <source>
        <dbReference type="PROSITE" id="PS50206"/>
    </source>
</evidence>
<evidence type="ECO:0000313" key="3">
    <source>
        <dbReference type="Proteomes" id="UP000184212"/>
    </source>
</evidence>